<protein>
    <recommendedName>
        <fullName evidence="5">VCBS repeat-containing protein</fullName>
    </recommendedName>
</protein>
<dbReference type="EMBL" id="BAAACA010000001">
    <property type="protein sequence ID" value="GAA0577189.1"/>
    <property type="molecule type" value="Genomic_DNA"/>
</dbReference>
<dbReference type="InterPro" id="IPR028994">
    <property type="entry name" value="Integrin_alpha_N"/>
</dbReference>
<dbReference type="Pfam" id="PF13517">
    <property type="entry name" value="FG-GAP_3"/>
    <property type="match status" value="1"/>
</dbReference>
<feature type="region of interest" description="Disordered" evidence="2">
    <location>
        <begin position="59"/>
        <end position="86"/>
    </location>
</feature>
<name>A0ABP3Q308_9ACTN</name>
<evidence type="ECO:0000313" key="4">
    <source>
        <dbReference type="Proteomes" id="UP001500668"/>
    </source>
</evidence>
<proteinExistence type="predicted"/>
<evidence type="ECO:0008006" key="5">
    <source>
        <dbReference type="Google" id="ProtNLM"/>
    </source>
</evidence>
<evidence type="ECO:0000256" key="1">
    <source>
        <dbReference type="ARBA" id="ARBA00022729"/>
    </source>
</evidence>
<dbReference type="Proteomes" id="UP001500668">
    <property type="component" value="Unassembled WGS sequence"/>
</dbReference>
<reference evidence="4" key="1">
    <citation type="journal article" date="2019" name="Int. J. Syst. Evol. Microbiol.">
        <title>The Global Catalogue of Microorganisms (GCM) 10K type strain sequencing project: providing services to taxonomists for standard genome sequencing and annotation.</title>
        <authorList>
            <consortium name="The Broad Institute Genomics Platform"/>
            <consortium name="The Broad Institute Genome Sequencing Center for Infectious Disease"/>
            <person name="Wu L."/>
            <person name="Ma J."/>
        </authorList>
    </citation>
    <scope>NUCLEOTIDE SEQUENCE [LARGE SCALE GENOMIC DNA]</scope>
    <source>
        <strain evidence="4">JCM 5067</strain>
    </source>
</reference>
<dbReference type="PANTHER" id="PTHR46580">
    <property type="entry name" value="SENSOR KINASE-RELATED"/>
    <property type="match status" value="1"/>
</dbReference>
<keyword evidence="4" id="KW-1185">Reference proteome</keyword>
<accession>A0ABP3Q308</accession>
<gene>
    <name evidence="3" type="ORF">GCM10010394_02150</name>
</gene>
<dbReference type="InterPro" id="IPR013517">
    <property type="entry name" value="FG-GAP"/>
</dbReference>
<keyword evidence="1" id="KW-0732">Signal</keyword>
<dbReference type="Gene3D" id="2.115.10.10">
    <property type="entry name" value="Tachylectin 2"/>
    <property type="match status" value="1"/>
</dbReference>
<feature type="compositionally biased region" description="Polar residues" evidence="2">
    <location>
        <begin position="70"/>
        <end position="82"/>
    </location>
</feature>
<comment type="caution">
    <text evidence="3">The sequence shown here is derived from an EMBL/GenBank/DDBJ whole genome shotgun (WGS) entry which is preliminary data.</text>
</comment>
<dbReference type="PANTHER" id="PTHR46580:SF4">
    <property type="entry name" value="ATP_GTP-BINDING PROTEIN"/>
    <property type="match status" value="1"/>
</dbReference>
<evidence type="ECO:0000313" key="3">
    <source>
        <dbReference type="EMBL" id="GAA0577189.1"/>
    </source>
</evidence>
<organism evidence="3 4">
    <name type="scientific">Streptomyces crystallinus</name>
    <dbReference type="NCBI Taxonomy" id="68191"/>
    <lineage>
        <taxon>Bacteria</taxon>
        <taxon>Bacillati</taxon>
        <taxon>Actinomycetota</taxon>
        <taxon>Actinomycetes</taxon>
        <taxon>Kitasatosporales</taxon>
        <taxon>Streptomycetaceae</taxon>
        <taxon>Streptomyces</taxon>
    </lineage>
</organism>
<dbReference type="SUPFAM" id="SSF69318">
    <property type="entry name" value="Integrin alpha N-terminal domain"/>
    <property type="match status" value="1"/>
</dbReference>
<evidence type="ECO:0000256" key="2">
    <source>
        <dbReference type="SAM" id="MobiDB-lite"/>
    </source>
</evidence>
<sequence>MENYVAKTLAKDSGAAGTSASSASGLRGRIAARLGAAVAAAALVGTGATAVAAANPPKPFTHASPAPSAPSLTRSGAMTSAPSPEAPQFDLFAADRANTLYGYIRDGGGALSPRAKIDTGWDAIKWTTQVDHDADGYADGWWEWDKNGTMYYAADDATTPWTVGGGWNTYNLVLAPGNLGGAEAGDLLARDGSGNLYVYLGYGTGKVAARYKVGGGWNAYNQIAGNGDLTGDGKADIVARDASGTLWLYKGTGNYKAPFEGRTRIGGGWNTYNALFSMGDLDLDGRTDLIARGNDGSLWRYSGTGNAAAPFAGRKNIGTSGWNTYRLFF</sequence>